<organism evidence="1 2">
    <name type="scientific">Terriglobus roseus</name>
    <dbReference type="NCBI Taxonomy" id="392734"/>
    <lineage>
        <taxon>Bacteria</taxon>
        <taxon>Pseudomonadati</taxon>
        <taxon>Acidobacteriota</taxon>
        <taxon>Terriglobia</taxon>
        <taxon>Terriglobales</taxon>
        <taxon>Acidobacteriaceae</taxon>
        <taxon>Terriglobus</taxon>
    </lineage>
</organism>
<gene>
    <name evidence="1" type="ORF">SAMN05443244_0991</name>
</gene>
<dbReference type="Proteomes" id="UP000182409">
    <property type="component" value="Unassembled WGS sequence"/>
</dbReference>
<protein>
    <submittedName>
        <fullName evidence="1">Uncharacterized protein</fullName>
    </submittedName>
</protein>
<accession>A0A1H4K3U7</accession>
<dbReference type="EMBL" id="FNSD01000001">
    <property type="protein sequence ID" value="SEB53200.1"/>
    <property type="molecule type" value="Genomic_DNA"/>
</dbReference>
<name>A0A1H4K3U7_9BACT</name>
<evidence type="ECO:0000313" key="1">
    <source>
        <dbReference type="EMBL" id="SEB53200.1"/>
    </source>
</evidence>
<proteinExistence type="predicted"/>
<reference evidence="1 2" key="1">
    <citation type="submission" date="2016-10" db="EMBL/GenBank/DDBJ databases">
        <authorList>
            <person name="de Groot N.N."/>
        </authorList>
    </citation>
    <scope>NUCLEOTIDE SEQUENCE [LARGE SCALE GENOMIC DNA]</scope>
    <source>
        <strain evidence="1 2">AB35.6</strain>
    </source>
</reference>
<evidence type="ECO:0000313" key="2">
    <source>
        <dbReference type="Proteomes" id="UP000182409"/>
    </source>
</evidence>
<sequence>MTWKLSDLAGTQEDKLLVRRLLREAKALVGRNCAYMLKNGEIRAAIHLPADGTSARGVFLRIRMLARGPVVKVKSVDVIPFVLTSETVEQISRQLPVWKAKAEIISRQQAPK</sequence>
<dbReference type="AlphaFoldDB" id="A0A1H4K3U7"/>